<keyword evidence="8" id="KW-1185">Reference proteome</keyword>
<feature type="transmembrane region" description="Helical" evidence="6">
    <location>
        <begin position="76"/>
        <end position="96"/>
    </location>
</feature>
<reference evidence="7 8" key="1">
    <citation type="submission" date="2015-08" db="EMBL/GenBank/DDBJ databases">
        <title>The complete genome sequence of Bacillus beveridgei MLTeJB.</title>
        <authorList>
            <person name="Hanson T.E."/>
            <person name="Mesa C."/>
            <person name="Basesman S.M."/>
            <person name="Oremland R.S."/>
        </authorList>
    </citation>
    <scope>NUCLEOTIDE SEQUENCE [LARGE SCALE GENOMIC DNA]</scope>
    <source>
        <strain evidence="7 8">MLTeJB</strain>
    </source>
</reference>
<feature type="transmembrane region" description="Helical" evidence="6">
    <location>
        <begin position="445"/>
        <end position="466"/>
    </location>
</feature>
<organism evidence="7 8">
    <name type="scientific">Salisediminibacterium beveridgei</name>
    <dbReference type="NCBI Taxonomy" id="632773"/>
    <lineage>
        <taxon>Bacteria</taxon>
        <taxon>Bacillati</taxon>
        <taxon>Bacillota</taxon>
        <taxon>Bacilli</taxon>
        <taxon>Bacillales</taxon>
        <taxon>Bacillaceae</taxon>
        <taxon>Salisediminibacterium</taxon>
    </lineage>
</organism>
<dbReference type="PANTHER" id="PTHR30250">
    <property type="entry name" value="PST FAMILY PREDICTED COLANIC ACID TRANSPORTER"/>
    <property type="match status" value="1"/>
</dbReference>
<feature type="transmembrane region" description="Helical" evidence="6">
    <location>
        <begin position="226"/>
        <end position="246"/>
    </location>
</feature>
<dbReference type="KEGG" id="bbev:BBEV_3321"/>
<feature type="transmembrane region" description="Helical" evidence="6">
    <location>
        <begin position="39"/>
        <end position="56"/>
    </location>
</feature>
<dbReference type="InterPro" id="IPR024923">
    <property type="entry name" value="PG_synth_SpoVB"/>
</dbReference>
<feature type="transmembrane region" description="Helical" evidence="6">
    <location>
        <begin position="475"/>
        <end position="497"/>
    </location>
</feature>
<dbReference type="Proteomes" id="UP000094463">
    <property type="component" value="Chromosome"/>
</dbReference>
<dbReference type="PANTHER" id="PTHR30250:SF29">
    <property type="entry name" value="POLYSACCHARIDE BIOSYNTHESIS PROTEIN C-TERMINAL DOMAIN-CONTAINING PROTEIN"/>
    <property type="match status" value="1"/>
</dbReference>
<evidence type="ECO:0000256" key="2">
    <source>
        <dbReference type="ARBA" id="ARBA00022475"/>
    </source>
</evidence>
<dbReference type="PATRIC" id="fig|632773.3.peg.3468"/>
<feature type="transmembrane region" description="Helical" evidence="6">
    <location>
        <begin position="313"/>
        <end position="334"/>
    </location>
</feature>
<feature type="transmembrane region" description="Helical" evidence="6">
    <location>
        <begin position="173"/>
        <end position="194"/>
    </location>
</feature>
<evidence type="ECO:0000256" key="6">
    <source>
        <dbReference type="SAM" id="Phobius"/>
    </source>
</evidence>
<evidence type="ECO:0000256" key="5">
    <source>
        <dbReference type="ARBA" id="ARBA00023136"/>
    </source>
</evidence>
<keyword evidence="5 6" id="KW-0472">Membrane</keyword>
<keyword evidence="3 6" id="KW-0812">Transmembrane</keyword>
<evidence type="ECO:0000256" key="1">
    <source>
        <dbReference type="ARBA" id="ARBA00004651"/>
    </source>
</evidence>
<keyword evidence="2" id="KW-1003">Cell membrane</keyword>
<feature type="transmembrane region" description="Helical" evidence="6">
    <location>
        <begin position="108"/>
        <end position="128"/>
    </location>
</feature>
<keyword evidence="4 6" id="KW-1133">Transmembrane helix</keyword>
<dbReference type="InterPro" id="IPR050833">
    <property type="entry name" value="Poly_Biosynth_Transport"/>
</dbReference>
<name>A0A1D7R033_9BACI</name>
<feature type="transmembrane region" description="Helical" evidence="6">
    <location>
        <begin position="395"/>
        <end position="425"/>
    </location>
</feature>
<dbReference type="EMBL" id="CP012502">
    <property type="protein sequence ID" value="AOM84618.1"/>
    <property type="molecule type" value="Genomic_DNA"/>
</dbReference>
<dbReference type="InterPro" id="IPR002797">
    <property type="entry name" value="Polysacc_synth"/>
</dbReference>
<dbReference type="AlphaFoldDB" id="A0A1D7R033"/>
<evidence type="ECO:0000256" key="4">
    <source>
        <dbReference type="ARBA" id="ARBA00022989"/>
    </source>
</evidence>
<evidence type="ECO:0000313" key="7">
    <source>
        <dbReference type="EMBL" id="AOM84618.1"/>
    </source>
</evidence>
<dbReference type="CDD" id="cd13124">
    <property type="entry name" value="MATE_SpoVB_like"/>
    <property type="match status" value="1"/>
</dbReference>
<dbReference type="GO" id="GO:0005886">
    <property type="term" value="C:plasma membrane"/>
    <property type="evidence" value="ECO:0007669"/>
    <property type="project" value="UniProtKB-SubCell"/>
</dbReference>
<accession>A0A1D7R033</accession>
<dbReference type="Pfam" id="PF01943">
    <property type="entry name" value="Polysacc_synt"/>
    <property type="match status" value="1"/>
</dbReference>
<evidence type="ECO:0000313" key="8">
    <source>
        <dbReference type="Proteomes" id="UP000094463"/>
    </source>
</evidence>
<feature type="transmembrane region" description="Helical" evidence="6">
    <location>
        <begin position="278"/>
        <end position="301"/>
    </location>
</feature>
<gene>
    <name evidence="7" type="ORF">BBEV_3321</name>
</gene>
<feature type="transmembrane region" description="Helical" evidence="6">
    <location>
        <begin position="354"/>
        <end position="375"/>
    </location>
</feature>
<protein>
    <submittedName>
        <fullName evidence="7">Uncharacterized protein</fullName>
    </submittedName>
</protein>
<proteinExistence type="predicted"/>
<dbReference type="STRING" id="632773.BBEV_3321"/>
<sequence>MWLSLAALLAKMLSALYKVPYQNMTGDAGFYVYQQVYPLYGVALVLGAYGYPLVLATMMGDSRTASAAERAARFRFLYLTLIVLHLLAAVLVWLSAPGLAWVMGDLALAGPMRWMSLPFLVIPVLAFHRGVFQGMGRTGPSAASQVLEQVLRVTVILLLAGWVTWQGGSAYEAGVSAGAGAFAGGLGGAVWLMLRMQRTDPLFTEALYRSGQPIVTKAWKKDLITLIKGGFFVSLSALALVSFQLVDAFTVYRGLVASGEAHVNAAAFKGIYDRSWPLIQFGAVVTTVFSYAVVPVVSRLFEARNRTGVQQEIHRAVAICLVFGGAAAAGLAVIMPSVNTMLFMDQAGNTALRIASLSILPGALFMTVAVLWHALDQSGRPAKWLLSGLAVKGLLNVLLIPVFGIIGAAVASVTGLVFMAVMVTIALCKDDWFTGVSPGFTSKWVLSLVVMAIGAFGVEAAGRYFFGADPVRSEALVTGVGAAVLGAVIFVLMIWRIRLFDEATWSMLPLIGSRLPYKN</sequence>
<feature type="transmembrane region" description="Helical" evidence="6">
    <location>
        <begin position="149"/>
        <end position="167"/>
    </location>
</feature>
<evidence type="ECO:0000256" key="3">
    <source>
        <dbReference type="ARBA" id="ARBA00022692"/>
    </source>
</evidence>
<comment type="subcellular location">
    <subcellularLocation>
        <location evidence="1">Cell membrane</location>
        <topology evidence="1">Multi-pass membrane protein</topology>
    </subcellularLocation>
</comment>